<dbReference type="GeneID" id="117646304"/>
<evidence type="ECO:0000313" key="1">
    <source>
        <dbReference type="Proteomes" id="UP000515158"/>
    </source>
</evidence>
<dbReference type="AlphaFoldDB" id="A0A6P8YZF9"/>
<dbReference type="Proteomes" id="UP000515158">
    <property type="component" value="Unplaced"/>
</dbReference>
<protein>
    <submittedName>
        <fullName evidence="2">Cilia- and flagella-associated protein 251-like</fullName>
    </submittedName>
</protein>
<accession>A0A6P8YZF9</accession>
<reference evidence="2" key="1">
    <citation type="submission" date="2025-08" db="UniProtKB">
        <authorList>
            <consortium name="RefSeq"/>
        </authorList>
    </citation>
    <scope>IDENTIFICATION</scope>
    <source>
        <tissue evidence="2">Total insect</tissue>
    </source>
</reference>
<gene>
    <name evidence="2" type="primary">LOC117646304</name>
</gene>
<dbReference type="InParanoid" id="A0A6P8YZF9"/>
<keyword evidence="1" id="KW-1185">Reference proteome</keyword>
<dbReference type="RefSeq" id="XP_034243055.1">
    <property type="nucleotide sequence ID" value="XM_034387164.1"/>
</dbReference>
<dbReference type="OrthoDB" id="4899631at2759"/>
<sequence>MQDMFCFAQLLHQGTFSTEPRLIGDRLAVCEVPDVLRALGYFPSQFEINTMVREVLRSGDTISSSELVKMLVNYKPSYGVSLDQLREAFSVFGFPSGNDIVMSKEKFLSVLLDKGEAMDLDEALDVLRMLLKGEAAFDAEAEGLYGHLLMDEAARREKLFYFLPEVPVRRGRPKRKVYSPRTKQELFFDTTSQPRFTRFQIQPVRSPSIFVNLQLCNLNQMNP</sequence>
<dbReference type="SUPFAM" id="SSF47473">
    <property type="entry name" value="EF-hand"/>
    <property type="match status" value="1"/>
</dbReference>
<dbReference type="InterPro" id="IPR011992">
    <property type="entry name" value="EF-hand-dom_pair"/>
</dbReference>
<evidence type="ECO:0000313" key="2">
    <source>
        <dbReference type="RefSeq" id="XP_034243055.1"/>
    </source>
</evidence>
<name>A0A6P8YZF9_THRPL</name>
<dbReference type="KEGG" id="tpal:117646304"/>
<organism evidence="2">
    <name type="scientific">Thrips palmi</name>
    <name type="common">Melon thrips</name>
    <dbReference type="NCBI Taxonomy" id="161013"/>
    <lineage>
        <taxon>Eukaryota</taxon>
        <taxon>Metazoa</taxon>
        <taxon>Ecdysozoa</taxon>
        <taxon>Arthropoda</taxon>
        <taxon>Hexapoda</taxon>
        <taxon>Insecta</taxon>
        <taxon>Pterygota</taxon>
        <taxon>Neoptera</taxon>
        <taxon>Paraneoptera</taxon>
        <taxon>Thysanoptera</taxon>
        <taxon>Terebrantia</taxon>
        <taxon>Thripoidea</taxon>
        <taxon>Thripidae</taxon>
        <taxon>Thrips</taxon>
    </lineage>
</organism>
<proteinExistence type="predicted"/>
<dbReference type="Gene3D" id="1.10.238.10">
    <property type="entry name" value="EF-hand"/>
    <property type="match status" value="1"/>
</dbReference>